<dbReference type="Gene3D" id="3.30.70.1290">
    <property type="entry name" value="Transposase IS200-like"/>
    <property type="match status" value="1"/>
</dbReference>
<organism evidence="2 3">
    <name type="scientific">Thauera mechernichensis</name>
    <dbReference type="NCBI Taxonomy" id="82788"/>
    <lineage>
        <taxon>Bacteria</taxon>
        <taxon>Pseudomonadati</taxon>
        <taxon>Pseudomonadota</taxon>
        <taxon>Betaproteobacteria</taxon>
        <taxon>Rhodocyclales</taxon>
        <taxon>Zoogloeaceae</taxon>
        <taxon>Thauera</taxon>
    </lineage>
</organism>
<evidence type="ECO:0000313" key="2">
    <source>
        <dbReference type="EMBL" id="MFD1262644.1"/>
    </source>
</evidence>
<dbReference type="RefSeq" id="WP_277830227.1">
    <property type="nucleotide sequence ID" value="NZ_JARQZE010000001.1"/>
</dbReference>
<protein>
    <submittedName>
        <fullName evidence="2">Transposase</fullName>
    </submittedName>
</protein>
<evidence type="ECO:0000313" key="3">
    <source>
        <dbReference type="Proteomes" id="UP001597158"/>
    </source>
</evidence>
<dbReference type="PANTHER" id="PTHR36966">
    <property type="entry name" value="REP-ASSOCIATED TYROSINE TRANSPOSASE"/>
    <property type="match status" value="1"/>
</dbReference>
<dbReference type="InterPro" id="IPR002686">
    <property type="entry name" value="Transposase_17"/>
</dbReference>
<dbReference type="SMART" id="SM01321">
    <property type="entry name" value="Y1_Tnp"/>
    <property type="match status" value="1"/>
</dbReference>
<proteinExistence type="predicted"/>
<feature type="domain" description="Transposase IS200-like" evidence="1">
    <location>
        <begin position="15"/>
        <end position="130"/>
    </location>
</feature>
<dbReference type="Proteomes" id="UP001597158">
    <property type="component" value="Unassembled WGS sequence"/>
</dbReference>
<accession>A0ABW3WAW5</accession>
<sequence>MPPHSIDLRRGRVSEPGRVFLITTVTHRRARLFDDFHLARLTIAHLRRADQLGHAATLAWVLMPDHLHWLVRLEAGTLSALVGAFKAGSSAAINRSLQTPATRRWAAGFHDHALRKEEDLHALARYVVANPLRAGLVPSVRMYPHWDAVWL</sequence>
<dbReference type="Pfam" id="PF01797">
    <property type="entry name" value="Y1_Tnp"/>
    <property type="match status" value="1"/>
</dbReference>
<reference evidence="3" key="1">
    <citation type="journal article" date="2019" name="Int. J. Syst. Evol. Microbiol.">
        <title>The Global Catalogue of Microorganisms (GCM) 10K type strain sequencing project: providing services to taxonomists for standard genome sequencing and annotation.</title>
        <authorList>
            <consortium name="The Broad Institute Genomics Platform"/>
            <consortium name="The Broad Institute Genome Sequencing Center for Infectious Disease"/>
            <person name="Wu L."/>
            <person name="Ma J."/>
        </authorList>
    </citation>
    <scope>NUCLEOTIDE SEQUENCE [LARGE SCALE GENOMIC DNA]</scope>
    <source>
        <strain evidence="3">CCUG 48884</strain>
    </source>
</reference>
<dbReference type="SUPFAM" id="SSF143422">
    <property type="entry name" value="Transposase IS200-like"/>
    <property type="match status" value="1"/>
</dbReference>
<dbReference type="PANTHER" id="PTHR36966:SF1">
    <property type="entry name" value="REP-ASSOCIATED TYROSINE TRANSPOSASE"/>
    <property type="match status" value="1"/>
</dbReference>
<gene>
    <name evidence="2" type="ORF">ACFQ4M_03555</name>
</gene>
<evidence type="ECO:0000259" key="1">
    <source>
        <dbReference type="SMART" id="SM01321"/>
    </source>
</evidence>
<comment type="caution">
    <text evidence="2">The sequence shown here is derived from an EMBL/GenBank/DDBJ whole genome shotgun (WGS) entry which is preliminary data.</text>
</comment>
<name>A0ABW3WAW5_9RHOO</name>
<dbReference type="EMBL" id="JBHTMC010000006">
    <property type="protein sequence ID" value="MFD1262644.1"/>
    <property type="molecule type" value="Genomic_DNA"/>
</dbReference>
<keyword evidence="3" id="KW-1185">Reference proteome</keyword>
<dbReference type="InterPro" id="IPR036515">
    <property type="entry name" value="Transposase_17_sf"/>
</dbReference>
<dbReference type="NCBIfam" id="NF047646">
    <property type="entry name" value="REP_Tyr_transpos"/>
    <property type="match status" value="1"/>
</dbReference>
<dbReference type="InterPro" id="IPR052715">
    <property type="entry name" value="RAYT_transposase"/>
</dbReference>